<reference evidence="1" key="1">
    <citation type="submission" date="2023-10" db="EMBL/GenBank/DDBJ databases">
        <authorList>
            <person name="Chen Y."/>
            <person name="Shah S."/>
            <person name="Dougan E. K."/>
            <person name="Thang M."/>
            <person name="Chan C."/>
        </authorList>
    </citation>
    <scope>NUCLEOTIDE SEQUENCE [LARGE SCALE GENOMIC DNA]</scope>
</reference>
<keyword evidence="2" id="KW-1185">Reference proteome</keyword>
<accession>A0ABN9WFQ1</accession>
<gene>
    <name evidence="1" type="ORF">PCOR1329_LOCUS66493</name>
</gene>
<evidence type="ECO:0000313" key="2">
    <source>
        <dbReference type="Proteomes" id="UP001189429"/>
    </source>
</evidence>
<dbReference type="EMBL" id="CAUYUJ010018571">
    <property type="protein sequence ID" value="CAK0884642.1"/>
    <property type="molecule type" value="Genomic_DNA"/>
</dbReference>
<protein>
    <submittedName>
        <fullName evidence="1">Uncharacterized protein</fullName>
    </submittedName>
</protein>
<sequence>MGARAPFDSRARLSASVDCTAHARSADLVLSVVAAVLAYYFRDRIRAEFGLHEWLPFLFAGRRSAGEHTFQVCVWKVDSRTHAELDEEEEEPAAGGVVARGMQAMGIPTFSGVGPLRAKGYKALFGQGGTVLPESISVRLCYGGEELQRTRSQQAGSGGMFSDVYLFQENFTLSLERRPGTVFTVEVQGKTSQGADFSSAVNFVADRLDRAFQRSSEAACKPGYVMDQRIADTQVVRMRSSRVDERVMTNLGFHHYPGSSGGEIWLAFCDMEEEEAASNWPAF</sequence>
<name>A0ABN9WFQ1_9DINO</name>
<proteinExistence type="predicted"/>
<organism evidence="1 2">
    <name type="scientific">Prorocentrum cordatum</name>
    <dbReference type="NCBI Taxonomy" id="2364126"/>
    <lineage>
        <taxon>Eukaryota</taxon>
        <taxon>Sar</taxon>
        <taxon>Alveolata</taxon>
        <taxon>Dinophyceae</taxon>
        <taxon>Prorocentrales</taxon>
        <taxon>Prorocentraceae</taxon>
        <taxon>Prorocentrum</taxon>
    </lineage>
</organism>
<comment type="caution">
    <text evidence="1">The sequence shown here is derived from an EMBL/GenBank/DDBJ whole genome shotgun (WGS) entry which is preliminary data.</text>
</comment>
<dbReference type="Proteomes" id="UP001189429">
    <property type="component" value="Unassembled WGS sequence"/>
</dbReference>
<evidence type="ECO:0000313" key="1">
    <source>
        <dbReference type="EMBL" id="CAK0884642.1"/>
    </source>
</evidence>